<protein>
    <submittedName>
        <fullName evidence="1">Uncharacterized protein</fullName>
    </submittedName>
</protein>
<proteinExistence type="predicted"/>
<gene>
    <name evidence="1" type="ORF">PHMEG_00031036</name>
</gene>
<name>A0A225UYX9_9STRA</name>
<dbReference type="OrthoDB" id="167344at2759"/>
<sequence length="101" mass="11576">MTQNGKVAPTYYTTTHSMTVVGYHKPWIPDEAEELLQRLMVIAHCGRQGHRACLLCCHIKGGKIVPRPYGELYRSSERNEALHMDYIYIGKYNDTSDYILG</sequence>
<dbReference type="AlphaFoldDB" id="A0A225UYX9"/>
<keyword evidence="2" id="KW-1185">Reference proteome</keyword>
<comment type="caution">
    <text evidence="1">The sequence shown here is derived from an EMBL/GenBank/DDBJ whole genome shotgun (WGS) entry which is preliminary data.</text>
</comment>
<organism evidence="1 2">
    <name type="scientific">Phytophthora megakarya</name>
    <dbReference type="NCBI Taxonomy" id="4795"/>
    <lineage>
        <taxon>Eukaryota</taxon>
        <taxon>Sar</taxon>
        <taxon>Stramenopiles</taxon>
        <taxon>Oomycota</taxon>
        <taxon>Peronosporomycetes</taxon>
        <taxon>Peronosporales</taxon>
        <taxon>Peronosporaceae</taxon>
        <taxon>Phytophthora</taxon>
    </lineage>
</organism>
<dbReference type="EMBL" id="NBNE01009595">
    <property type="protein sequence ID" value="OWY98241.1"/>
    <property type="molecule type" value="Genomic_DNA"/>
</dbReference>
<dbReference type="Proteomes" id="UP000198211">
    <property type="component" value="Unassembled WGS sequence"/>
</dbReference>
<evidence type="ECO:0000313" key="1">
    <source>
        <dbReference type="EMBL" id="OWY98241.1"/>
    </source>
</evidence>
<reference evidence="2" key="1">
    <citation type="submission" date="2017-03" db="EMBL/GenBank/DDBJ databases">
        <title>Phytopthora megakarya and P. palmivora, two closely related causual agents of cacao black pod achieved similar genome size and gene model numbers by different mechanisms.</title>
        <authorList>
            <person name="Ali S."/>
            <person name="Shao J."/>
            <person name="Larry D.J."/>
            <person name="Kronmiller B."/>
            <person name="Shen D."/>
            <person name="Strem M.D."/>
            <person name="Melnick R.L."/>
            <person name="Guiltinan M.J."/>
            <person name="Tyler B.M."/>
            <person name="Meinhardt L.W."/>
            <person name="Bailey B.A."/>
        </authorList>
    </citation>
    <scope>NUCLEOTIDE SEQUENCE [LARGE SCALE GENOMIC DNA]</scope>
    <source>
        <strain evidence="2">zdho120</strain>
    </source>
</reference>
<evidence type="ECO:0000313" key="2">
    <source>
        <dbReference type="Proteomes" id="UP000198211"/>
    </source>
</evidence>
<accession>A0A225UYX9</accession>